<protein>
    <recommendedName>
        <fullName evidence="3">Maturase K</fullName>
    </recommendedName>
</protein>
<keyword evidence="2" id="KW-1185">Reference proteome</keyword>
<gene>
    <name evidence="1" type="ORF">QCA50_008676</name>
</gene>
<evidence type="ECO:0000313" key="2">
    <source>
        <dbReference type="Proteomes" id="UP001385951"/>
    </source>
</evidence>
<dbReference type="Proteomes" id="UP001385951">
    <property type="component" value="Unassembled WGS sequence"/>
</dbReference>
<comment type="caution">
    <text evidence="1">The sequence shown here is derived from an EMBL/GenBank/DDBJ whole genome shotgun (WGS) entry which is preliminary data.</text>
</comment>
<dbReference type="EMBL" id="JASBNA010000011">
    <property type="protein sequence ID" value="KAK7688305.1"/>
    <property type="molecule type" value="Genomic_DNA"/>
</dbReference>
<accession>A0AAW0G475</accession>
<reference evidence="1 2" key="1">
    <citation type="submission" date="2022-09" db="EMBL/GenBank/DDBJ databases">
        <authorList>
            <person name="Palmer J.M."/>
        </authorList>
    </citation>
    <scope>NUCLEOTIDE SEQUENCE [LARGE SCALE GENOMIC DNA]</scope>
    <source>
        <strain evidence="1 2">DSM 7382</strain>
    </source>
</reference>
<sequence length="105" mass="11847">MSGERGMCRFLNLTSDYMTACNGHHKPLVTTKYRVGISRGDHIHSLLPFWIKDVVALESIGKTLISVMGYLLAKSNLVFVSRKQYKSTLLMELLEYSAQVSSLLH</sequence>
<name>A0AAW0G475_9APHY</name>
<organism evidence="1 2">
    <name type="scientific">Cerrena zonata</name>
    <dbReference type="NCBI Taxonomy" id="2478898"/>
    <lineage>
        <taxon>Eukaryota</taxon>
        <taxon>Fungi</taxon>
        <taxon>Dikarya</taxon>
        <taxon>Basidiomycota</taxon>
        <taxon>Agaricomycotina</taxon>
        <taxon>Agaricomycetes</taxon>
        <taxon>Polyporales</taxon>
        <taxon>Cerrenaceae</taxon>
        <taxon>Cerrena</taxon>
    </lineage>
</organism>
<dbReference type="AlphaFoldDB" id="A0AAW0G475"/>
<proteinExistence type="predicted"/>
<evidence type="ECO:0008006" key="3">
    <source>
        <dbReference type="Google" id="ProtNLM"/>
    </source>
</evidence>
<evidence type="ECO:0000313" key="1">
    <source>
        <dbReference type="EMBL" id="KAK7688305.1"/>
    </source>
</evidence>